<dbReference type="PROSITE" id="PS00217">
    <property type="entry name" value="SUGAR_TRANSPORT_2"/>
    <property type="match status" value="1"/>
</dbReference>
<evidence type="ECO:0000256" key="5">
    <source>
        <dbReference type="ARBA" id="ARBA00022692"/>
    </source>
</evidence>
<evidence type="ECO:0000256" key="8">
    <source>
        <dbReference type="SAM" id="Phobius"/>
    </source>
</evidence>
<feature type="transmembrane region" description="Helical" evidence="8">
    <location>
        <begin position="428"/>
        <end position="453"/>
    </location>
</feature>
<dbReference type="PANTHER" id="PTHR48021:SF33">
    <property type="entry name" value="AT22075P-RELATED"/>
    <property type="match status" value="1"/>
</dbReference>
<keyword evidence="2" id="KW-0813">Transport</keyword>
<feature type="transmembrane region" description="Helical" evidence="8">
    <location>
        <begin position="20"/>
        <end position="45"/>
    </location>
</feature>
<proteinExistence type="predicted"/>
<dbReference type="InterPro" id="IPR005828">
    <property type="entry name" value="MFS_sugar_transport-like"/>
</dbReference>
<dbReference type="Pfam" id="PF00083">
    <property type="entry name" value="Sugar_tr"/>
    <property type="match status" value="1"/>
</dbReference>
<feature type="transmembrane region" description="Helical" evidence="8">
    <location>
        <begin position="332"/>
        <end position="354"/>
    </location>
</feature>
<dbReference type="PROSITE" id="PS50850">
    <property type="entry name" value="MFS"/>
    <property type="match status" value="1"/>
</dbReference>
<dbReference type="InterPro" id="IPR036259">
    <property type="entry name" value="MFS_trans_sf"/>
</dbReference>
<feature type="transmembrane region" description="Helical" evidence="8">
    <location>
        <begin position="403"/>
        <end position="422"/>
    </location>
</feature>
<name>A0A9Q0S7V6_9DIPT</name>
<evidence type="ECO:0000256" key="2">
    <source>
        <dbReference type="ARBA" id="ARBA00022448"/>
    </source>
</evidence>
<evidence type="ECO:0000256" key="7">
    <source>
        <dbReference type="ARBA" id="ARBA00023136"/>
    </source>
</evidence>
<dbReference type="InterPro" id="IPR005829">
    <property type="entry name" value="Sugar_transporter_CS"/>
</dbReference>
<dbReference type="PANTHER" id="PTHR48021">
    <property type="match status" value="1"/>
</dbReference>
<dbReference type="FunFam" id="1.20.1250.20:FF:000218">
    <property type="entry name" value="facilitated trehalose transporter Tret1"/>
    <property type="match status" value="1"/>
</dbReference>
<keyword evidence="4" id="KW-0762">Sugar transport</keyword>
<gene>
    <name evidence="10" type="primary">Tret1_8</name>
    <name evidence="10" type="ORF">Bhyg_03855</name>
</gene>
<dbReference type="AlphaFoldDB" id="A0A9Q0S7V6"/>
<evidence type="ECO:0000256" key="4">
    <source>
        <dbReference type="ARBA" id="ARBA00022597"/>
    </source>
</evidence>
<feature type="transmembrane region" description="Helical" evidence="8">
    <location>
        <begin position="272"/>
        <end position="293"/>
    </location>
</feature>
<dbReference type="InterPro" id="IPR020846">
    <property type="entry name" value="MFS_dom"/>
</dbReference>
<organism evidence="10 11">
    <name type="scientific">Pseudolycoriella hygida</name>
    <dbReference type="NCBI Taxonomy" id="35572"/>
    <lineage>
        <taxon>Eukaryota</taxon>
        <taxon>Metazoa</taxon>
        <taxon>Ecdysozoa</taxon>
        <taxon>Arthropoda</taxon>
        <taxon>Hexapoda</taxon>
        <taxon>Insecta</taxon>
        <taxon>Pterygota</taxon>
        <taxon>Neoptera</taxon>
        <taxon>Endopterygota</taxon>
        <taxon>Diptera</taxon>
        <taxon>Nematocera</taxon>
        <taxon>Sciaroidea</taxon>
        <taxon>Sciaridae</taxon>
        <taxon>Pseudolycoriella</taxon>
    </lineage>
</organism>
<evidence type="ECO:0000256" key="3">
    <source>
        <dbReference type="ARBA" id="ARBA00022475"/>
    </source>
</evidence>
<sequence>MSFFNLYKNIKFSHVKNQFLAVMCANLVCLAHGGAMGWLSPSLLVLQSDETPLVSGPINNETASWVGSTTYFGGVVGNFLFMALLNHFGRKRTFSVLALPNLAFWIIVTFAKRIEFLYFGRFLGGLTGGGTFVCVPLFVAEIADDHIRGILGSLLMIFVCIGVMISYIAGAYLTYSTAPFVIMGFPIAFLVSFLILPESPDDLMRQNRVADAEKSLRFYKNCKADNKEDTERFKKEWEKVQLIAQQKLDRGDKVHFNDFCTREARIGLLKGFSLISLSLFCGSPVLMNYAALIFKDSGSKLDPSVSSIIMIAIQLIATAISTSLIDNVGRRILLIVSSTGTTIGLSAMGAYTYLSFHNYDLDGFDWVPVTSISVSVFMAYIGLVPLVFVVLMEVLPVKIRASGTSYCLSLISLFMFIIVKFYPTLVAIIHLHSCMWIFAAVSLLGVFFGWFVLEETKGKNINVESVK</sequence>
<feature type="transmembrane region" description="Helical" evidence="8">
    <location>
        <begin position="151"/>
        <end position="172"/>
    </location>
</feature>
<dbReference type="Gene3D" id="1.20.1250.20">
    <property type="entry name" value="MFS general substrate transporter like domains"/>
    <property type="match status" value="1"/>
</dbReference>
<feature type="transmembrane region" description="Helical" evidence="8">
    <location>
        <begin position="117"/>
        <end position="139"/>
    </location>
</feature>
<reference evidence="10" key="1">
    <citation type="submission" date="2022-07" db="EMBL/GenBank/DDBJ databases">
        <authorList>
            <person name="Trinca V."/>
            <person name="Uliana J.V.C."/>
            <person name="Torres T.T."/>
            <person name="Ward R.J."/>
            <person name="Monesi N."/>
        </authorList>
    </citation>
    <scope>NUCLEOTIDE SEQUENCE</scope>
    <source>
        <strain evidence="10">HSMRA1968</strain>
        <tissue evidence="10">Whole embryos</tissue>
    </source>
</reference>
<evidence type="ECO:0000256" key="1">
    <source>
        <dbReference type="ARBA" id="ARBA00004651"/>
    </source>
</evidence>
<dbReference type="GO" id="GO:0005886">
    <property type="term" value="C:plasma membrane"/>
    <property type="evidence" value="ECO:0007669"/>
    <property type="project" value="UniProtKB-SubCell"/>
</dbReference>
<feature type="transmembrane region" description="Helical" evidence="8">
    <location>
        <begin position="178"/>
        <end position="196"/>
    </location>
</feature>
<feature type="domain" description="Major facilitator superfamily (MFS) profile" evidence="9">
    <location>
        <begin position="21"/>
        <end position="457"/>
    </location>
</feature>
<dbReference type="GO" id="GO:0022857">
    <property type="term" value="F:transmembrane transporter activity"/>
    <property type="evidence" value="ECO:0007669"/>
    <property type="project" value="InterPro"/>
</dbReference>
<evidence type="ECO:0000259" key="9">
    <source>
        <dbReference type="PROSITE" id="PS50850"/>
    </source>
</evidence>
<accession>A0A9Q0S7V6</accession>
<comment type="subcellular location">
    <subcellularLocation>
        <location evidence="1">Cell membrane</location>
        <topology evidence="1">Multi-pass membrane protein</topology>
    </subcellularLocation>
</comment>
<evidence type="ECO:0000256" key="6">
    <source>
        <dbReference type="ARBA" id="ARBA00022989"/>
    </source>
</evidence>
<dbReference type="Proteomes" id="UP001151699">
    <property type="component" value="Chromosome A"/>
</dbReference>
<protein>
    <submittedName>
        <fullName evidence="10">Facilitated trehalose transporter Tret1</fullName>
    </submittedName>
</protein>
<keyword evidence="5 8" id="KW-0812">Transmembrane</keyword>
<dbReference type="EMBL" id="WJQU01000001">
    <property type="protein sequence ID" value="KAJ6648624.1"/>
    <property type="molecule type" value="Genomic_DNA"/>
</dbReference>
<comment type="caution">
    <text evidence="10">The sequence shown here is derived from an EMBL/GenBank/DDBJ whole genome shotgun (WGS) entry which is preliminary data.</text>
</comment>
<dbReference type="InterPro" id="IPR050549">
    <property type="entry name" value="MFS_Trehalose_Transporter"/>
</dbReference>
<feature type="transmembrane region" description="Helical" evidence="8">
    <location>
        <begin position="366"/>
        <end position="391"/>
    </location>
</feature>
<keyword evidence="11" id="KW-1185">Reference proteome</keyword>
<dbReference type="OrthoDB" id="8120565at2759"/>
<feature type="transmembrane region" description="Helical" evidence="8">
    <location>
        <begin position="65"/>
        <end position="86"/>
    </location>
</feature>
<keyword evidence="6 8" id="KW-1133">Transmembrane helix</keyword>
<evidence type="ECO:0000313" key="10">
    <source>
        <dbReference type="EMBL" id="KAJ6648624.1"/>
    </source>
</evidence>
<keyword evidence="7 8" id="KW-0472">Membrane</keyword>
<evidence type="ECO:0000313" key="11">
    <source>
        <dbReference type="Proteomes" id="UP001151699"/>
    </source>
</evidence>
<dbReference type="SUPFAM" id="SSF103473">
    <property type="entry name" value="MFS general substrate transporter"/>
    <property type="match status" value="1"/>
</dbReference>
<feature type="transmembrane region" description="Helical" evidence="8">
    <location>
        <begin position="305"/>
        <end position="325"/>
    </location>
</feature>
<keyword evidence="3" id="KW-1003">Cell membrane</keyword>
<feature type="transmembrane region" description="Helical" evidence="8">
    <location>
        <begin position="93"/>
        <end position="111"/>
    </location>
</feature>